<protein>
    <submittedName>
        <fullName evidence="2">Uncharacterized protein</fullName>
    </submittedName>
</protein>
<comment type="caution">
    <text evidence="2">The sequence shown here is derived from an EMBL/GenBank/DDBJ whole genome shotgun (WGS) entry which is preliminary data.</text>
</comment>
<dbReference type="EMBL" id="AGNL01039848">
    <property type="protein sequence ID" value="EJK52442.1"/>
    <property type="molecule type" value="Genomic_DNA"/>
</dbReference>
<keyword evidence="3" id="KW-1185">Reference proteome</keyword>
<sequence>NSESIEEVIELNDSDSEDEMMSPKEGGAFPAAALAAAVSFDLGSDTDDDAEEDDDKKGKESAAAAASLSGPGGKHERDDEEENEEDDGSDEEWQDEKKTYTSSGSQRRSKRDKGESERKRPPPPSSPEEYADVARERYESKEGFTFNSTRRPPANSSQHAVVHQFLNDFCVSIVMLLIARNLILLPVGILFGYINHASDLLSMNDGNPHIYYLFWPKRQGSKRRKKRDKIGCAGEGKKRYTYYWNEFKENMPAIISLLNINAIPACVQTLVTAAILKGLAAFVPDQLPVTIADATRLEMTGLPVCTTLFFWSMVKGFDECKMLGGGILMSGFLLRLYLTIIESGLQVLLKKGGDMHEAVNNSLMGFFFSAMREIWAAVLTLHGKLPETVFTEPQLLRPWLLSWAPGRLASYPESLVSAKVIIVEKISGGIPWTNAFADPPNNRPGNVSECYDTNQYSKGQKRVALDVILQLLLMIELFGGITAIDTNSLALSMSEDAGCLIELMLLRRPFGPNGPRWQRVFDFHGVTAMLLDAKGFVYDKFARLIFVFNPFWNAIFLSSREDAGEARSDRASNKSFLIFTKRPSDQKNIFFCSAQSAASLIEEKYFYFASEITRAIVLSMHQREI</sequence>
<feature type="compositionally biased region" description="Acidic residues" evidence="1">
    <location>
        <begin position="78"/>
        <end position="94"/>
    </location>
</feature>
<feature type="non-terminal residue" evidence="2">
    <location>
        <position position="1"/>
    </location>
</feature>
<gene>
    <name evidence="2" type="ORF">THAOC_28278</name>
</gene>
<proteinExistence type="predicted"/>
<evidence type="ECO:0000313" key="3">
    <source>
        <dbReference type="Proteomes" id="UP000266841"/>
    </source>
</evidence>
<reference evidence="2 3" key="1">
    <citation type="journal article" date="2012" name="Genome Biol.">
        <title>Genome and low-iron response of an oceanic diatom adapted to chronic iron limitation.</title>
        <authorList>
            <person name="Lommer M."/>
            <person name="Specht M."/>
            <person name="Roy A.S."/>
            <person name="Kraemer L."/>
            <person name="Andreson R."/>
            <person name="Gutowska M.A."/>
            <person name="Wolf J."/>
            <person name="Bergner S.V."/>
            <person name="Schilhabel M.B."/>
            <person name="Klostermeier U.C."/>
            <person name="Beiko R.G."/>
            <person name="Rosenstiel P."/>
            <person name="Hippler M."/>
            <person name="Laroche J."/>
        </authorList>
    </citation>
    <scope>NUCLEOTIDE SEQUENCE [LARGE SCALE GENOMIC DNA]</scope>
    <source>
        <strain evidence="2 3">CCMP1005</strain>
    </source>
</reference>
<feature type="compositionally biased region" description="Low complexity" evidence="1">
    <location>
        <begin position="28"/>
        <end position="43"/>
    </location>
</feature>
<evidence type="ECO:0000256" key="1">
    <source>
        <dbReference type="SAM" id="MobiDB-lite"/>
    </source>
</evidence>
<dbReference type="Proteomes" id="UP000266841">
    <property type="component" value="Unassembled WGS sequence"/>
</dbReference>
<accession>K0S0L5</accession>
<dbReference type="AlphaFoldDB" id="K0S0L5"/>
<feature type="compositionally biased region" description="Acidic residues" evidence="1">
    <location>
        <begin position="1"/>
        <end position="20"/>
    </location>
</feature>
<evidence type="ECO:0000313" key="2">
    <source>
        <dbReference type="EMBL" id="EJK52442.1"/>
    </source>
</evidence>
<organism evidence="2 3">
    <name type="scientific">Thalassiosira oceanica</name>
    <name type="common">Marine diatom</name>
    <dbReference type="NCBI Taxonomy" id="159749"/>
    <lineage>
        <taxon>Eukaryota</taxon>
        <taxon>Sar</taxon>
        <taxon>Stramenopiles</taxon>
        <taxon>Ochrophyta</taxon>
        <taxon>Bacillariophyta</taxon>
        <taxon>Coscinodiscophyceae</taxon>
        <taxon>Thalassiosirophycidae</taxon>
        <taxon>Thalassiosirales</taxon>
        <taxon>Thalassiosiraceae</taxon>
        <taxon>Thalassiosira</taxon>
    </lineage>
</organism>
<feature type="compositionally biased region" description="Acidic residues" evidence="1">
    <location>
        <begin position="44"/>
        <end position="54"/>
    </location>
</feature>
<name>K0S0L5_THAOC</name>
<feature type="region of interest" description="Disordered" evidence="1">
    <location>
        <begin position="1"/>
        <end position="131"/>
    </location>
</feature>